<dbReference type="AlphaFoldDB" id="A0A0F9N4T9"/>
<dbReference type="Gene3D" id="3.40.50.150">
    <property type="entry name" value="Vaccinia Virus protein VP39"/>
    <property type="match status" value="1"/>
</dbReference>
<evidence type="ECO:0000313" key="1">
    <source>
        <dbReference type="EMBL" id="KKN06792.1"/>
    </source>
</evidence>
<sequence>MKPKLVTEIMQELGFDFDEKTKDEFKQLARVTALRQAQDGTYYVRNWWRGPLLYTLVSHYRPRNVLEFGTGRGYGALSMAKASLEQGFECRIWTIDHIPPTTRQRWDIDEGNGPTTKSLALDEVWKQSISAGIRERISCLTGDSYSVMREWKHLGRPNIDFFFIDGGHDYRTVKHDFVAGLRAANPGAAFLFDDYGKRKRYGVKKLIDNECVPKCPQGSVEVIDTFAGRDLPSTEGQVDHKMALLDTKQILELNQHFYSAARAQWYMASYKIIRHGRNLRRRFVL</sequence>
<dbReference type="InterPro" id="IPR029063">
    <property type="entry name" value="SAM-dependent_MTases_sf"/>
</dbReference>
<organism evidence="1">
    <name type="scientific">marine sediment metagenome</name>
    <dbReference type="NCBI Taxonomy" id="412755"/>
    <lineage>
        <taxon>unclassified sequences</taxon>
        <taxon>metagenomes</taxon>
        <taxon>ecological metagenomes</taxon>
    </lineage>
</organism>
<dbReference type="Pfam" id="PF13578">
    <property type="entry name" value="Methyltransf_24"/>
    <property type="match status" value="1"/>
</dbReference>
<proteinExistence type="predicted"/>
<comment type="caution">
    <text evidence="1">The sequence shown here is derived from an EMBL/GenBank/DDBJ whole genome shotgun (WGS) entry which is preliminary data.</text>
</comment>
<reference evidence="1" key="1">
    <citation type="journal article" date="2015" name="Nature">
        <title>Complex archaea that bridge the gap between prokaryotes and eukaryotes.</title>
        <authorList>
            <person name="Spang A."/>
            <person name="Saw J.H."/>
            <person name="Jorgensen S.L."/>
            <person name="Zaremba-Niedzwiedzka K."/>
            <person name="Martijn J."/>
            <person name="Lind A.E."/>
            <person name="van Eijk R."/>
            <person name="Schleper C."/>
            <person name="Guy L."/>
            <person name="Ettema T.J."/>
        </authorList>
    </citation>
    <scope>NUCLEOTIDE SEQUENCE</scope>
</reference>
<name>A0A0F9N4T9_9ZZZZ</name>
<dbReference type="SUPFAM" id="SSF53335">
    <property type="entry name" value="S-adenosyl-L-methionine-dependent methyltransferases"/>
    <property type="match status" value="1"/>
</dbReference>
<accession>A0A0F9N4T9</accession>
<dbReference type="EMBL" id="LAZR01004644">
    <property type="protein sequence ID" value="KKN06792.1"/>
    <property type="molecule type" value="Genomic_DNA"/>
</dbReference>
<gene>
    <name evidence="1" type="ORF">LCGC14_1073700</name>
</gene>
<protein>
    <recommendedName>
        <fullName evidence="2">Class I SAM-dependent methyltransferase</fullName>
    </recommendedName>
</protein>
<evidence type="ECO:0008006" key="2">
    <source>
        <dbReference type="Google" id="ProtNLM"/>
    </source>
</evidence>